<dbReference type="Proteomes" id="UP000250235">
    <property type="component" value="Unassembled WGS sequence"/>
</dbReference>
<feature type="compositionally biased region" description="Polar residues" evidence="1">
    <location>
        <begin position="142"/>
        <end position="154"/>
    </location>
</feature>
<accession>A0A2Z7A9V9</accession>
<organism evidence="2 3">
    <name type="scientific">Dorcoceras hygrometricum</name>
    <dbReference type="NCBI Taxonomy" id="472368"/>
    <lineage>
        <taxon>Eukaryota</taxon>
        <taxon>Viridiplantae</taxon>
        <taxon>Streptophyta</taxon>
        <taxon>Embryophyta</taxon>
        <taxon>Tracheophyta</taxon>
        <taxon>Spermatophyta</taxon>
        <taxon>Magnoliopsida</taxon>
        <taxon>eudicotyledons</taxon>
        <taxon>Gunneridae</taxon>
        <taxon>Pentapetalae</taxon>
        <taxon>asterids</taxon>
        <taxon>lamiids</taxon>
        <taxon>Lamiales</taxon>
        <taxon>Gesneriaceae</taxon>
        <taxon>Didymocarpoideae</taxon>
        <taxon>Trichosporeae</taxon>
        <taxon>Loxocarpinae</taxon>
        <taxon>Dorcoceras</taxon>
    </lineage>
</organism>
<evidence type="ECO:0000256" key="1">
    <source>
        <dbReference type="SAM" id="MobiDB-lite"/>
    </source>
</evidence>
<dbReference type="AlphaFoldDB" id="A0A2Z7A9V9"/>
<feature type="compositionally biased region" description="Polar residues" evidence="1">
    <location>
        <begin position="98"/>
        <end position="121"/>
    </location>
</feature>
<feature type="compositionally biased region" description="Basic residues" evidence="1">
    <location>
        <begin position="128"/>
        <end position="141"/>
    </location>
</feature>
<evidence type="ECO:0000313" key="3">
    <source>
        <dbReference type="Proteomes" id="UP000250235"/>
    </source>
</evidence>
<reference evidence="2 3" key="1">
    <citation type="journal article" date="2015" name="Proc. Natl. Acad. Sci. U.S.A.">
        <title>The resurrection genome of Boea hygrometrica: A blueprint for survival of dehydration.</title>
        <authorList>
            <person name="Xiao L."/>
            <person name="Yang G."/>
            <person name="Zhang L."/>
            <person name="Yang X."/>
            <person name="Zhao S."/>
            <person name="Ji Z."/>
            <person name="Zhou Q."/>
            <person name="Hu M."/>
            <person name="Wang Y."/>
            <person name="Chen M."/>
            <person name="Xu Y."/>
            <person name="Jin H."/>
            <person name="Xiao X."/>
            <person name="Hu G."/>
            <person name="Bao F."/>
            <person name="Hu Y."/>
            <person name="Wan P."/>
            <person name="Li L."/>
            <person name="Deng X."/>
            <person name="Kuang T."/>
            <person name="Xiang C."/>
            <person name="Zhu J.K."/>
            <person name="Oliver M.J."/>
            <person name="He Y."/>
        </authorList>
    </citation>
    <scope>NUCLEOTIDE SEQUENCE [LARGE SCALE GENOMIC DNA]</scope>
    <source>
        <strain evidence="3">cv. XS01</strain>
    </source>
</reference>
<feature type="region of interest" description="Disordered" evidence="1">
    <location>
        <begin position="84"/>
        <end position="154"/>
    </location>
</feature>
<protein>
    <submittedName>
        <fullName evidence="2">Nucleotide-sugar epimerase (ISS)</fullName>
    </submittedName>
</protein>
<keyword evidence="3" id="KW-1185">Reference proteome</keyword>
<sequence>MFNTETYTIHKAYTAPSINTHAQSKAVKQAHIRTSSLLCYNYYKPGPSNEDLSHAKPSQATTQEPKHIKATAGSYELGQRYSTPLSQQRTLNKHKLQASVQKQYPNETSQQEESNATTLTSIGAVYRRQSKKIRSRSHNRSHPTPNQISTNSNDVAQVHSRNWTRHPLLKAESLAQEESKTQNDIAF</sequence>
<dbReference type="EMBL" id="KV018111">
    <property type="protein sequence ID" value="KZV17652.1"/>
    <property type="molecule type" value="Genomic_DNA"/>
</dbReference>
<name>A0A2Z7A9V9_9LAMI</name>
<evidence type="ECO:0000313" key="2">
    <source>
        <dbReference type="EMBL" id="KZV17652.1"/>
    </source>
</evidence>
<gene>
    <name evidence="2" type="ORF">F511_25423</name>
</gene>
<proteinExistence type="predicted"/>